<gene>
    <name evidence="1" type="ordered locus">ckrop_2060</name>
</gene>
<reference evidence="1 2" key="1">
    <citation type="journal article" date="2008" name="J. Biotechnol.">
        <title>Ultrafast pyrosequencing of Corynebacterium kroppenstedtii DSM44385 revealed insights into the physiology of a lipophilic corynebacterium that lacks mycolic acids.</title>
        <authorList>
            <person name="Tauch A."/>
            <person name="Schneider J."/>
            <person name="Szczepanowski R."/>
            <person name="Tilker A."/>
            <person name="Viehoever P."/>
            <person name="Gartemann K.-H."/>
            <person name="Arnold W."/>
            <person name="Blom J."/>
            <person name="Brinkrolf K."/>
            <person name="Brune I."/>
            <person name="Goetker S."/>
            <person name="Weisshaar B."/>
            <person name="Goesmann A."/>
            <person name="Droege M."/>
            <person name="Puehler A."/>
        </authorList>
    </citation>
    <scope>NUCLEOTIDE SEQUENCE [LARGE SCALE GENOMIC DNA]</scope>
    <source>
        <strain evidence="2">DSM 44385 / JCM 11950 / CIP 105744 / CCUG 35717</strain>
    </source>
</reference>
<name>C4LGE2_CORK4</name>
<dbReference type="Proteomes" id="UP000001473">
    <property type="component" value="Chromosome"/>
</dbReference>
<dbReference type="EMBL" id="CP001620">
    <property type="protein sequence ID" value="ACR18761.1"/>
    <property type="molecule type" value="Genomic_DNA"/>
</dbReference>
<dbReference type="KEGG" id="ckp:ckrop_2060"/>
<accession>C4LGE2</accession>
<protein>
    <submittedName>
        <fullName evidence="1">Uncharacterized protein</fullName>
    </submittedName>
</protein>
<dbReference type="HOGENOM" id="CLU_3396006_0_0_11"/>
<keyword evidence="2" id="KW-1185">Reference proteome</keyword>
<sequence length="31" mass="3795">MRPGRTNKFEHHDSFYLSGFINRKNLFQKIL</sequence>
<organism evidence="1 2">
    <name type="scientific">Corynebacterium kroppenstedtii (strain DSM 44385 / JCM 11950 / CIP 105744 / CCUG 35717)</name>
    <dbReference type="NCBI Taxonomy" id="645127"/>
    <lineage>
        <taxon>Bacteria</taxon>
        <taxon>Bacillati</taxon>
        <taxon>Actinomycetota</taxon>
        <taxon>Actinomycetes</taxon>
        <taxon>Mycobacteriales</taxon>
        <taxon>Corynebacteriaceae</taxon>
        <taxon>Corynebacterium</taxon>
    </lineage>
</organism>
<evidence type="ECO:0000313" key="2">
    <source>
        <dbReference type="Proteomes" id="UP000001473"/>
    </source>
</evidence>
<dbReference type="AlphaFoldDB" id="C4LGE2"/>
<proteinExistence type="predicted"/>
<evidence type="ECO:0000313" key="1">
    <source>
        <dbReference type="EMBL" id="ACR18761.1"/>
    </source>
</evidence>